<protein>
    <submittedName>
        <fullName evidence="2">DgyrCDS9694</fullName>
    </submittedName>
    <submittedName>
        <fullName evidence="3">DgyrCDS9696</fullName>
    </submittedName>
</protein>
<feature type="region of interest" description="Disordered" evidence="1">
    <location>
        <begin position="71"/>
        <end position="90"/>
    </location>
</feature>
<evidence type="ECO:0000313" key="2">
    <source>
        <dbReference type="EMBL" id="CAD5121156.1"/>
    </source>
</evidence>
<gene>
    <name evidence="2" type="ORF">DGYR_LOCUS9146</name>
    <name evidence="3" type="ORF">DGYR_LOCUS9150</name>
</gene>
<keyword evidence="4" id="KW-1185">Reference proteome</keyword>
<organism evidence="3 4">
    <name type="scientific">Dimorphilus gyrociliatus</name>
    <dbReference type="NCBI Taxonomy" id="2664684"/>
    <lineage>
        <taxon>Eukaryota</taxon>
        <taxon>Metazoa</taxon>
        <taxon>Spiralia</taxon>
        <taxon>Lophotrochozoa</taxon>
        <taxon>Annelida</taxon>
        <taxon>Polychaeta</taxon>
        <taxon>Polychaeta incertae sedis</taxon>
        <taxon>Dinophilidae</taxon>
        <taxon>Dimorphilus</taxon>
    </lineage>
</organism>
<dbReference type="AlphaFoldDB" id="A0A7I8VZD8"/>
<comment type="caution">
    <text evidence="3">The sequence shown here is derived from an EMBL/GenBank/DDBJ whole genome shotgun (WGS) entry which is preliminary data.</text>
</comment>
<dbReference type="EMBL" id="CAJFCJ010000014">
    <property type="protein sequence ID" value="CAD5121156.1"/>
    <property type="molecule type" value="Genomic_DNA"/>
</dbReference>
<name>A0A7I8VZD8_9ANNE</name>
<evidence type="ECO:0000256" key="1">
    <source>
        <dbReference type="SAM" id="MobiDB-lite"/>
    </source>
</evidence>
<proteinExistence type="predicted"/>
<evidence type="ECO:0000313" key="4">
    <source>
        <dbReference type="Proteomes" id="UP000549394"/>
    </source>
</evidence>
<evidence type="ECO:0000313" key="3">
    <source>
        <dbReference type="EMBL" id="CAD5121160.1"/>
    </source>
</evidence>
<accession>A0A7I8VZD8</accession>
<dbReference type="Proteomes" id="UP000549394">
    <property type="component" value="Unassembled WGS sequence"/>
</dbReference>
<reference evidence="3 4" key="1">
    <citation type="submission" date="2020-08" db="EMBL/GenBank/DDBJ databases">
        <authorList>
            <person name="Hejnol A."/>
        </authorList>
    </citation>
    <scope>NUCLEOTIDE SEQUENCE [LARGE SCALE GENOMIC DNA]</scope>
</reference>
<sequence length="114" mass="12778">MTTAQRLETINRCMGHTKRGLDDGRYTTGLIKLRCFMAEKLLDEWDKLFVGDLEDRVAETRRKIKKCLPMVEGGYSPRTDDPQGKNINGNQRAKPIAMARHGAAAVPAQEGHLP</sequence>
<dbReference type="EMBL" id="CAJFCJ010000014">
    <property type="protein sequence ID" value="CAD5121160.1"/>
    <property type="molecule type" value="Genomic_DNA"/>
</dbReference>